<evidence type="ECO:0000259" key="3">
    <source>
        <dbReference type="SMART" id="SM00829"/>
    </source>
</evidence>
<dbReference type="SUPFAM" id="SSF51735">
    <property type="entry name" value="NAD(P)-binding Rossmann-fold domains"/>
    <property type="match status" value="1"/>
</dbReference>
<dbReference type="InterPro" id="IPR020843">
    <property type="entry name" value="ER"/>
</dbReference>
<dbReference type="EMBL" id="FJOG01000011">
    <property type="protein sequence ID" value="CZR58380.1"/>
    <property type="molecule type" value="Genomic_DNA"/>
</dbReference>
<dbReference type="InterPro" id="IPR011032">
    <property type="entry name" value="GroES-like_sf"/>
</dbReference>
<dbReference type="Pfam" id="PF23114">
    <property type="entry name" value="NAD-bd_HRPKS_sdrA"/>
    <property type="match status" value="1"/>
</dbReference>
<evidence type="ECO:0000256" key="2">
    <source>
        <dbReference type="ARBA" id="ARBA00023002"/>
    </source>
</evidence>
<evidence type="ECO:0000313" key="5">
    <source>
        <dbReference type="Proteomes" id="UP000184330"/>
    </source>
</evidence>
<evidence type="ECO:0000313" key="4">
    <source>
        <dbReference type="EMBL" id="CZR58380.1"/>
    </source>
</evidence>
<dbReference type="GO" id="GO:0016740">
    <property type="term" value="F:transferase activity"/>
    <property type="evidence" value="ECO:0007669"/>
    <property type="project" value="UniProtKB-KW"/>
</dbReference>
<keyword evidence="5" id="KW-1185">Reference proteome</keyword>
<dbReference type="SUPFAM" id="SSF50129">
    <property type="entry name" value="GroES-like"/>
    <property type="match status" value="1"/>
</dbReference>
<dbReference type="STRING" id="576137.A0A1L7X043"/>
<proteinExistence type="predicted"/>
<protein>
    <recommendedName>
        <fullName evidence="3">Enoyl reductase (ER) domain-containing protein</fullName>
    </recommendedName>
</protein>
<feature type="domain" description="Enoyl reductase (ER)" evidence="3">
    <location>
        <begin position="121"/>
        <end position="371"/>
    </location>
</feature>
<dbReference type="OrthoDB" id="3565206at2759"/>
<dbReference type="InterPro" id="IPR013154">
    <property type="entry name" value="ADH-like_N"/>
</dbReference>
<dbReference type="PROSITE" id="PS00059">
    <property type="entry name" value="ADH_ZINC"/>
    <property type="match status" value="1"/>
</dbReference>
<dbReference type="GO" id="GO:0016491">
    <property type="term" value="F:oxidoreductase activity"/>
    <property type="evidence" value="ECO:0007669"/>
    <property type="project" value="UniProtKB-KW"/>
</dbReference>
<accession>A0A1L7X043</accession>
<dbReference type="PANTHER" id="PTHR45681:SF6">
    <property type="entry name" value="POLYKETIDE SYNTHASE 37"/>
    <property type="match status" value="1"/>
</dbReference>
<dbReference type="Pfam" id="PF08240">
    <property type="entry name" value="ADH_N"/>
    <property type="match status" value="1"/>
</dbReference>
<evidence type="ECO:0000256" key="1">
    <source>
        <dbReference type="ARBA" id="ARBA00022679"/>
    </source>
</evidence>
<name>A0A1L7X043_9HELO</name>
<dbReference type="InterPro" id="IPR050444">
    <property type="entry name" value="Polyketide_Synthase"/>
</dbReference>
<gene>
    <name evidence="4" type="ORF">PAC_08272</name>
</gene>
<dbReference type="Gene3D" id="3.90.180.10">
    <property type="entry name" value="Medium-chain alcohol dehydrogenases, catalytic domain"/>
    <property type="match status" value="1"/>
</dbReference>
<dbReference type="InterPro" id="IPR002328">
    <property type="entry name" value="ADH_Zn_CS"/>
</dbReference>
<keyword evidence="2" id="KW-0560">Oxidoreductase</keyword>
<dbReference type="PANTHER" id="PTHR45681">
    <property type="entry name" value="POLYKETIDE SYNTHASE 44-RELATED"/>
    <property type="match status" value="1"/>
</dbReference>
<dbReference type="GO" id="GO:0008270">
    <property type="term" value="F:zinc ion binding"/>
    <property type="evidence" value="ECO:0007669"/>
    <property type="project" value="InterPro"/>
</dbReference>
<dbReference type="InterPro" id="IPR036291">
    <property type="entry name" value="NAD(P)-bd_dom_sf"/>
</dbReference>
<reference evidence="4 5" key="1">
    <citation type="submission" date="2016-03" db="EMBL/GenBank/DDBJ databases">
        <authorList>
            <person name="Ploux O."/>
        </authorList>
    </citation>
    <scope>NUCLEOTIDE SEQUENCE [LARGE SCALE GENOMIC DNA]</scope>
    <source>
        <strain evidence="4 5">UAMH 11012</strain>
    </source>
</reference>
<dbReference type="Proteomes" id="UP000184330">
    <property type="component" value="Unassembled WGS sequence"/>
</dbReference>
<sequence>MLTFAKGILWVTTGGSMESINPEAAMVTGLMRTLRTENAGIRIESAAVISKIFEIAFASELESANIDLEYTERNIQILIPRVLPDPEANKASVQNSDFPAVEDQLFYQEDRPLLLEVGTAGLMDTKRFVGDLEHDQPLPDDFVEVAPKTFSLNFRDVMIAMGHLNETVMGHECAGVITRVGKNITHLKVGDHVAAMMRVRYANYIRLLGIAVSKVPNNIPWEEETSMPMVFCTAYFSLYDTARLQKGETVLIHAAAGGIGQAAIKLAQLVGADVYVTDHIFSNRNVSLATGIIAATNGKGRDVALNSLSGQLFHVTWKCMAMFGRMIEIGKRDVEINTRLEMSGFLLADRTEMPVITFNVPAMKELSSKLLAQP</sequence>
<dbReference type="SMART" id="SM00829">
    <property type="entry name" value="PKS_ER"/>
    <property type="match status" value="1"/>
</dbReference>
<dbReference type="CDD" id="cd05195">
    <property type="entry name" value="enoyl_red"/>
    <property type="match status" value="1"/>
</dbReference>
<organism evidence="4 5">
    <name type="scientific">Phialocephala subalpina</name>
    <dbReference type="NCBI Taxonomy" id="576137"/>
    <lineage>
        <taxon>Eukaryota</taxon>
        <taxon>Fungi</taxon>
        <taxon>Dikarya</taxon>
        <taxon>Ascomycota</taxon>
        <taxon>Pezizomycotina</taxon>
        <taxon>Leotiomycetes</taxon>
        <taxon>Helotiales</taxon>
        <taxon>Mollisiaceae</taxon>
        <taxon>Phialocephala</taxon>
        <taxon>Phialocephala fortinii species complex</taxon>
    </lineage>
</organism>
<dbReference type="AlphaFoldDB" id="A0A1L7X043"/>
<keyword evidence="1" id="KW-0808">Transferase</keyword>
<dbReference type="InterPro" id="IPR056501">
    <property type="entry name" value="NAD-bd_HRPKS_sdrA"/>
</dbReference>